<protein>
    <submittedName>
        <fullName evidence="1">Uncharacterized protein</fullName>
    </submittedName>
</protein>
<evidence type="ECO:0000313" key="2">
    <source>
        <dbReference type="Proteomes" id="UP001054837"/>
    </source>
</evidence>
<sequence length="123" mass="13977">MARFHRCKAVSGQRSQIRSTIHIHSVATVPNSVLISSTLYRGFSFDRREAGSQRACLGCRVYNERRQGWQQKYAPNATSEYHFLTFALICLHLSLARGWGGWSVFSPTPWTFPGRRWGGSKGQ</sequence>
<evidence type="ECO:0000313" key="1">
    <source>
        <dbReference type="EMBL" id="GIY41656.1"/>
    </source>
</evidence>
<dbReference type="EMBL" id="BPLQ01009093">
    <property type="protein sequence ID" value="GIY41656.1"/>
    <property type="molecule type" value="Genomic_DNA"/>
</dbReference>
<proteinExistence type="predicted"/>
<dbReference type="Proteomes" id="UP001054837">
    <property type="component" value="Unassembled WGS sequence"/>
</dbReference>
<organism evidence="1 2">
    <name type="scientific">Caerostris darwini</name>
    <dbReference type="NCBI Taxonomy" id="1538125"/>
    <lineage>
        <taxon>Eukaryota</taxon>
        <taxon>Metazoa</taxon>
        <taxon>Ecdysozoa</taxon>
        <taxon>Arthropoda</taxon>
        <taxon>Chelicerata</taxon>
        <taxon>Arachnida</taxon>
        <taxon>Araneae</taxon>
        <taxon>Araneomorphae</taxon>
        <taxon>Entelegynae</taxon>
        <taxon>Araneoidea</taxon>
        <taxon>Araneidae</taxon>
        <taxon>Caerostris</taxon>
    </lineage>
</organism>
<name>A0AAV4T8N2_9ARAC</name>
<gene>
    <name evidence="1" type="ORF">CDAR_40691</name>
</gene>
<dbReference type="AlphaFoldDB" id="A0AAV4T8N2"/>
<keyword evidence="2" id="KW-1185">Reference proteome</keyword>
<accession>A0AAV4T8N2</accession>
<comment type="caution">
    <text evidence="1">The sequence shown here is derived from an EMBL/GenBank/DDBJ whole genome shotgun (WGS) entry which is preliminary data.</text>
</comment>
<reference evidence="1 2" key="1">
    <citation type="submission" date="2021-06" db="EMBL/GenBank/DDBJ databases">
        <title>Caerostris darwini draft genome.</title>
        <authorList>
            <person name="Kono N."/>
            <person name="Arakawa K."/>
        </authorList>
    </citation>
    <scope>NUCLEOTIDE SEQUENCE [LARGE SCALE GENOMIC DNA]</scope>
</reference>